<dbReference type="RefSeq" id="XP_026684102.1">
    <property type="nucleotide sequence ID" value="XM_026828301.1"/>
</dbReference>
<proteinExistence type="predicted"/>
<evidence type="ECO:0000313" key="3">
    <source>
        <dbReference type="RefSeq" id="XP_026684102.1"/>
    </source>
</evidence>
<name>A0A3Q0J6K4_DIACI</name>
<reference evidence="3" key="1">
    <citation type="submission" date="2025-08" db="UniProtKB">
        <authorList>
            <consortium name="RefSeq"/>
        </authorList>
    </citation>
    <scope>IDENTIFICATION</scope>
</reference>
<dbReference type="Pfam" id="PF03392">
    <property type="entry name" value="OS-D"/>
    <property type="match status" value="2"/>
</dbReference>
<dbReference type="GeneID" id="103515708"/>
<dbReference type="Proteomes" id="UP000079169">
    <property type="component" value="Unplaced"/>
</dbReference>
<keyword evidence="1" id="KW-0732">Signal</keyword>
<dbReference type="AlphaFoldDB" id="A0A3Q0J6K4"/>
<evidence type="ECO:0000313" key="2">
    <source>
        <dbReference type="Proteomes" id="UP000079169"/>
    </source>
</evidence>
<dbReference type="PANTHER" id="PTHR11257">
    <property type="entry name" value="CHEMOSENSORY PROTEIN-RELATED"/>
    <property type="match status" value="1"/>
</dbReference>
<feature type="chain" id="PRO_5018277953" evidence="1">
    <location>
        <begin position="19"/>
        <end position="240"/>
    </location>
</feature>
<organism evidence="2 3">
    <name type="scientific">Diaphorina citri</name>
    <name type="common">Asian citrus psyllid</name>
    <dbReference type="NCBI Taxonomy" id="121845"/>
    <lineage>
        <taxon>Eukaryota</taxon>
        <taxon>Metazoa</taxon>
        <taxon>Ecdysozoa</taxon>
        <taxon>Arthropoda</taxon>
        <taxon>Hexapoda</taxon>
        <taxon>Insecta</taxon>
        <taxon>Pterygota</taxon>
        <taxon>Neoptera</taxon>
        <taxon>Paraneoptera</taxon>
        <taxon>Hemiptera</taxon>
        <taxon>Sternorrhyncha</taxon>
        <taxon>Psylloidea</taxon>
        <taxon>Psyllidae</taxon>
        <taxon>Diaphorininae</taxon>
        <taxon>Diaphorina</taxon>
    </lineage>
</organism>
<dbReference type="Gene3D" id="1.10.2080.10">
    <property type="entry name" value="Insect odorant-binding protein A10/Ejaculatory bulb-specific protein 3"/>
    <property type="match status" value="2"/>
</dbReference>
<evidence type="ECO:0000256" key="1">
    <source>
        <dbReference type="SAM" id="SignalP"/>
    </source>
</evidence>
<dbReference type="InterPro" id="IPR036682">
    <property type="entry name" value="OS_D_A10/PebIII_sf"/>
</dbReference>
<dbReference type="KEGG" id="dci:103515708"/>
<sequence>MNGILLVACLACIGSVLTSPAYTTKYDNVDLDEILSNDRLFTFYYKCLMDQGPCSPDAAELKKYLPDAIETECGGCSELVSFHQSVSVSYPCFYISVSVNTFSNTIIMFKSLVLVACLACLGSVLTSPAYTTKYDNVDLDEILSNDRLFTFYYKCLMDQGPCSPDAAELKKYLPDAIETECGGCSEKQKEGSKKVFKFLIEKKPEEWKALEGKYDPSGSYKTRYEARHSEELKSLEKGTA</sequence>
<dbReference type="PaxDb" id="121845-A0A3Q0J6K4"/>
<gene>
    <name evidence="3" type="primary">LOC103515708</name>
</gene>
<dbReference type="InterPro" id="IPR005055">
    <property type="entry name" value="A10/PebIII"/>
</dbReference>
<feature type="signal peptide" evidence="1">
    <location>
        <begin position="1"/>
        <end position="18"/>
    </location>
</feature>
<accession>A0A3Q0J6K4</accession>
<dbReference type="SUPFAM" id="SSF100910">
    <property type="entry name" value="Chemosensory protein Csp2"/>
    <property type="match status" value="2"/>
</dbReference>
<keyword evidence="2" id="KW-1185">Reference proteome</keyword>
<protein>
    <submittedName>
        <fullName evidence="3">Uncharacterized protein LOC103515708</fullName>
    </submittedName>
</protein>
<dbReference type="PANTHER" id="PTHR11257:SF12">
    <property type="entry name" value="EJACULATORY BULB-SPECIFIC PROTEIN 3-RELATED"/>
    <property type="match status" value="1"/>
</dbReference>